<accession>A0A6B9SSA5</accession>
<evidence type="ECO:0000313" key="2">
    <source>
        <dbReference type="EMBL" id="QHJ73870.1"/>
    </source>
</evidence>
<dbReference type="InterPro" id="IPR002711">
    <property type="entry name" value="HNH"/>
</dbReference>
<keyword evidence="2" id="KW-0378">Hydrolase</keyword>
<keyword evidence="2" id="KW-0540">Nuclease</keyword>
<name>A0A6B9SSA5_9CAUD</name>
<evidence type="ECO:0000259" key="1">
    <source>
        <dbReference type="Pfam" id="PF01844"/>
    </source>
</evidence>
<protein>
    <submittedName>
        <fullName evidence="2">Putative endonuclease</fullName>
    </submittedName>
</protein>
<dbReference type="GO" id="GO:0008270">
    <property type="term" value="F:zinc ion binding"/>
    <property type="evidence" value="ECO:0007669"/>
    <property type="project" value="InterPro"/>
</dbReference>
<feature type="domain" description="HNH" evidence="1">
    <location>
        <begin position="29"/>
        <end position="76"/>
    </location>
</feature>
<dbReference type="GO" id="GO:0003676">
    <property type="term" value="F:nucleic acid binding"/>
    <property type="evidence" value="ECO:0007669"/>
    <property type="project" value="InterPro"/>
</dbReference>
<dbReference type="Pfam" id="PF01844">
    <property type="entry name" value="HNH"/>
    <property type="match status" value="1"/>
</dbReference>
<proteinExistence type="predicted"/>
<dbReference type="Proteomes" id="UP000464827">
    <property type="component" value="Segment"/>
</dbReference>
<reference evidence="2 3" key="1">
    <citation type="submission" date="2019-12" db="EMBL/GenBank/DDBJ databases">
        <title>The Isolation and Genome Sequencing of Six Novel Lytic Bacteriophages from the Rumen Active Against Butyrivibrio fibrisolvens.</title>
        <authorList>
            <person name="Friedersdorff J.C.A."/>
            <person name="Kingston-Smith A.H."/>
            <person name="Pachebat J.A."/>
            <person name="Rooke D."/>
            <person name="Creevey C.J."/>
        </authorList>
    </citation>
    <scope>NUCLEOTIDE SEQUENCE [LARGE SCALE GENOMIC DNA]</scope>
</reference>
<organism evidence="2 3">
    <name type="scientific">Butyrivibrio phage Idris</name>
    <dbReference type="NCBI Taxonomy" id="2696360"/>
    <lineage>
        <taxon>Viruses</taxon>
        <taxon>Duplodnaviria</taxon>
        <taxon>Heunggongvirae</taxon>
        <taxon>Uroviricota</taxon>
        <taxon>Caudoviricetes</taxon>
        <taxon>Arawnvirus</taxon>
        <taxon>Arawnvirus arawn</taxon>
    </lineage>
</organism>
<sequence length="98" mass="11663">MKEWAKDFYTSKSWRQCKAAYLVSQQNICERCGDIAKVVHHKKYLTPKNINDINITLNWDNLEALCQDCHNKEHHQHTRRYSFDADGNVIQNENNKKQ</sequence>
<dbReference type="EMBL" id="MN882554">
    <property type="protein sequence ID" value="QHJ73870.1"/>
    <property type="molecule type" value="Genomic_DNA"/>
</dbReference>
<evidence type="ECO:0000313" key="3">
    <source>
        <dbReference type="Proteomes" id="UP000464827"/>
    </source>
</evidence>
<keyword evidence="2" id="KW-0255">Endonuclease</keyword>
<dbReference type="GO" id="GO:0004519">
    <property type="term" value="F:endonuclease activity"/>
    <property type="evidence" value="ECO:0007669"/>
    <property type="project" value="UniProtKB-KW"/>
</dbReference>